<comment type="caution">
    <text evidence="1">The sequence shown here is derived from an EMBL/GenBank/DDBJ whole genome shotgun (WGS) entry which is preliminary data.</text>
</comment>
<dbReference type="RefSeq" id="WP_380046846.1">
    <property type="nucleotide sequence ID" value="NZ_JBHLTC010000014.1"/>
</dbReference>
<evidence type="ECO:0000313" key="2">
    <source>
        <dbReference type="Proteomes" id="UP001589890"/>
    </source>
</evidence>
<gene>
    <name evidence="1" type="ORF">ACFFGN_12805</name>
</gene>
<evidence type="ECO:0000313" key="1">
    <source>
        <dbReference type="EMBL" id="MFC0624950.1"/>
    </source>
</evidence>
<dbReference type="EMBL" id="JBHLTC010000014">
    <property type="protein sequence ID" value="MFC0624950.1"/>
    <property type="molecule type" value="Genomic_DNA"/>
</dbReference>
<evidence type="ECO:0008006" key="3">
    <source>
        <dbReference type="Google" id="ProtNLM"/>
    </source>
</evidence>
<dbReference type="Proteomes" id="UP001589890">
    <property type="component" value="Unassembled WGS sequence"/>
</dbReference>
<protein>
    <recommendedName>
        <fullName evidence="3">DUF222 domain-containing protein</fullName>
    </recommendedName>
</protein>
<proteinExistence type="predicted"/>
<keyword evidence="2" id="KW-1185">Reference proteome</keyword>
<accession>A0ABV6QJX9</accession>
<sequence>MGYDEFRAEYDQVMLACLTAKLSVEGLAEQVSRLTGLLTELHPADRNRAAVDVDNLQEILTNARQVPYVESPAFIEASRVFGMANADWGTAIERTHRARQGVQDIRTIAGQLSDPAERDAVLQLTEPLELLIDALEPGR</sequence>
<name>A0ABV6QJX9_9ACTN</name>
<reference evidence="1 2" key="1">
    <citation type="submission" date="2024-09" db="EMBL/GenBank/DDBJ databases">
        <authorList>
            <person name="Sun Q."/>
            <person name="Mori K."/>
        </authorList>
    </citation>
    <scope>NUCLEOTIDE SEQUENCE [LARGE SCALE GENOMIC DNA]</scope>
    <source>
        <strain evidence="1 2">CGMCC 1.15906</strain>
    </source>
</reference>
<organism evidence="1 2">
    <name type="scientific">Kribbella deserti</name>
    <dbReference type="NCBI Taxonomy" id="1926257"/>
    <lineage>
        <taxon>Bacteria</taxon>
        <taxon>Bacillati</taxon>
        <taxon>Actinomycetota</taxon>
        <taxon>Actinomycetes</taxon>
        <taxon>Propionibacteriales</taxon>
        <taxon>Kribbellaceae</taxon>
        <taxon>Kribbella</taxon>
    </lineage>
</organism>